<reference evidence="2" key="1">
    <citation type="journal article" date="2014" name="Int. J. Syst. Evol. Microbiol.">
        <title>Complete genome sequence of Corynebacterium casei LMG S-19264T (=DSM 44701T), isolated from a smear-ripened cheese.</title>
        <authorList>
            <consortium name="US DOE Joint Genome Institute (JGI-PGF)"/>
            <person name="Walter F."/>
            <person name="Albersmeier A."/>
            <person name="Kalinowski J."/>
            <person name="Ruckert C."/>
        </authorList>
    </citation>
    <scope>NUCLEOTIDE SEQUENCE</scope>
    <source>
        <strain evidence="2">CGMCC 1.15367</strain>
    </source>
</reference>
<dbReference type="EMBL" id="BMIQ01000002">
    <property type="protein sequence ID" value="GGD99326.1"/>
    <property type="molecule type" value="Genomic_DNA"/>
</dbReference>
<reference evidence="2" key="2">
    <citation type="submission" date="2020-09" db="EMBL/GenBank/DDBJ databases">
        <authorList>
            <person name="Sun Q."/>
            <person name="Zhou Y."/>
        </authorList>
    </citation>
    <scope>NUCLEOTIDE SEQUENCE</scope>
    <source>
        <strain evidence="2">CGMCC 1.15367</strain>
    </source>
</reference>
<name>A0A917E2R1_9HYPH</name>
<dbReference type="SUPFAM" id="SSF55729">
    <property type="entry name" value="Acyl-CoA N-acyltransferases (Nat)"/>
    <property type="match status" value="1"/>
</dbReference>
<dbReference type="Proteomes" id="UP000644699">
    <property type="component" value="Unassembled WGS sequence"/>
</dbReference>
<keyword evidence="3" id="KW-1185">Reference proteome</keyword>
<gene>
    <name evidence="2" type="ORF">GCM10011390_17640</name>
</gene>
<proteinExistence type="predicted"/>
<evidence type="ECO:0000313" key="2">
    <source>
        <dbReference type="EMBL" id="GGD99326.1"/>
    </source>
</evidence>
<dbReference type="Pfam" id="PF00583">
    <property type="entry name" value="Acetyltransf_1"/>
    <property type="match status" value="1"/>
</dbReference>
<dbReference type="PROSITE" id="PS51186">
    <property type="entry name" value="GNAT"/>
    <property type="match status" value="1"/>
</dbReference>
<dbReference type="InterPro" id="IPR016181">
    <property type="entry name" value="Acyl_CoA_acyltransferase"/>
</dbReference>
<dbReference type="Gene3D" id="3.40.630.30">
    <property type="match status" value="1"/>
</dbReference>
<sequence>MSLDMLVKLYDLAPDPALDRRLAEGGIEIRRALPPELVLINRWIEPRFGAGWVSETTVAMARQPPACFLAVKGGELIGFACYDATARGFFGPTGVDETARGLGAGQGLLLACLTDMRNQGYGYGVIGAAGPQDFYRRCVGAIGIEGSSPGIYRGMLRDAEPTYKEH</sequence>
<dbReference type="GO" id="GO:0016747">
    <property type="term" value="F:acyltransferase activity, transferring groups other than amino-acyl groups"/>
    <property type="evidence" value="ECO:0007669"/>
    <property type="project" value="InterPro"/>
</dbReference>
<feature type="domain" description="N-acetyltransferase" evidence="1">
    <location>
        <begin position="27"/>
        <end position="160"/>
    </location>
</feature>
<dbReference type="AlphaFoldDB" id="A0A917E2R1"/>
<dbReference type="RefSeq" id="WP_188907846.1">
    <property type="nucleotide sequence ID" value="NZ_BMIQ01000002.1"/>
</dbReference>
<accession>A0A917E2R1</accession>
<evidence type="ECO:0000259" key="1">
    <source>
        <dbReference type="PROSITE" id="PS51186"/>
    </source>
</evidence>
<organism evidence="2 3">
    <name type="scientific">Aureimonas endophytica</name>
    <dbReference type="NCBI Taxonomy" id="2027858"/>
    <lineage>
        <taxon>Bacteria</taxon>
        <taxon>Pseudomonadati</taxon>
        <taxon>Pseudomonadota</taxon>
        <taxon>Alphaproteobacteria</taxon>
        <taxon>Hyphomicrobiales</taxon>
        <taxon>Aurantimonadaceae</taxon>
        <taxon>Aureimonas</taxon>
    </lineage>
</organism>
<evidence type="ECO:0000313" key="3">
    <source>
        <dbReference type="Proteomes" id="UP000644699"/>
    </source>
</evidence>
<comment type="caution">
    <text evidence="2">The sequence shown here is derived from an EMBL/GenBank/DDBJ whole genome shotgun (WGS) entry which is preliminary data.</text>
</comment>
<protein>
    <submittedName>
        <fullName evidence="2">N-acetyltransferase</fullName>
    </submittedName>
</protein>
<dbReference type="InterPro" id="IPR000182">
    <property type="entry name" value="GNAT_dom"/>
</dbReference>